<dbReference type="Proteomes" id="UP000245768">
    <property type="component" value="Unassembled WGS sequence"/>
</dbReference>
<dbReference type="InParanoid" id="A0A316Z052"/>
<dbReference type="GeneID" id="37046261"/>
<name>A0A316Z052_9BASI</name>
<protein>
    <recommendedName>
        <fullName evidence="6">SGNH hydrolase</fullName>
    </recommendedName>
</protein>
<keyword evidence="1" id="KW-0378">Hydrolase</keyword>
<accession>A0A316Z052</accession>
<sequence>MKKASLGCISAGFLAAVAMVQALVIEPPRPPQRPITDMVVLGDSYSDSCNVYKRDNSLTHRYPFPTCPPNPKGRADGGRSWPEWIRVDQHQVESKGSPPGGSPVKGHGSNQWNIVNLAQSGAVCDNNIFGRAVPDVGQQTHLYQTRYNTTAPAGKIYTNASTTVLALFIGTNDVTIINNGTGNVRQETACVKRRLEKLHDLGFRRFLVFENIKLQDAPLLNTPDQRRRTKVHVRQDNQEQARLFTELNLAWKHDGSHIETFPAFALFERFHDRNSEYGFTVVDEPCGACKNPDEHLWYDALHPSSRAFHILARKVVRFLGGARGEHLLRGSEGL</sequence>
<proteinExistence type="predicted"/>
<evidence type="ECO:0000313" key="4">
    <source>
        <dbReference type="EMBL" id="PWN93465.1"/>
    </source>
</evidence>
<dbReference type="PANTHER" id="PTHR45648:SF22">
    <property type="entry name" value="GDSL LIPASE_ACYLHYDROLASE FAMILY PROTEIN (AFU_ORTHOLOGUE AFUA_4G14700)"/>
    <property type="match status" value="1"/>
</dbReference>
<feature type="compositionally biased region" description="Low complexity" evidence="2">
    <location>
        <begin position="94"/>
        <end position="109"/>
    </location>
</feature>
<evidence type="ECO:0008006" key="6">
    <source>
        <dbReference type="Google" id="ProtNLM"/>
    </source>
</evidence>
<dbReference type="EMBL" id="KZ819634">
    <property type="protein sequence ID" value="PWN93465.1"/>
    <property type="molecule type" value="Genomic_DNA"/>
</dbReference>
<dbReference type="SUPFAM" id="SSF52266">
    <property type="entry name" value="SGNH hydrolase"/>
    <property type="match status" value="1"/>
</dbReference>
<feature type="chain" id="PRO_5016449707" description="SGNH hydrolase" evidence="3">
    <location>
        <begin position="23"/>
        <end position="334"/>
    </location>
</feature>
<dbReference type="InterPro" id="IPR051058">
    <property type="entry name" value="GDSL_Est/Lipase"/>
</dbReference>
<dbReference type="RefSeq" id="XP_025380663.1">
    <property type="nucleotide sequence ID" value="XM_025524345.1"/>
</dbReference>
<keyword evidence="3" id="KW-0732">Signal</keyword>
<dbReference type="STRING" id="215250.A0A316Z052"/>
<evidence type="ECO:0000313" key="5">
    <source>
        <dbReference type="Proteomes" id="UP000245768"/>
    </source>
</evidence>
<feature type="region of interest" description="Disordered" evidence="2">
    <location>
        <begin position="91"/>
        <end position="110"/>
    </location>
</feature>
<reference evidence="4 5" key="1">
    <citation type="journal article" date="2018" name="Mol. Biol. Evol.">
        <title>Broad Genomic Sampling Reveals a Smut Pathogenic Ancestry of the Fungal Clade Ustilaginomycotina.</title>
        <authorList>
            <person name="Kijpornyongpan T."/>
            <person name="Mondo S.J."/>
            <person name="Barry K."/>
            <person name="Sandor L."/>
            <person name="Lee J."/>
            <person name="Lipzen A."/>
            <person name="Pangilinan J."/>
            <person name="LaButti K."/>
            <person name="Hainaut M."/>
            <person name="Henrissat B."/>
            <person name="Grigoriev I.V."/>
            <person name="Spatafora J.W."/>
            <person name="Aime M.C."/>
        </authorList>
    </citation>
    <scope>NUCLEOTIDE SEQUENCE [LARGE SCALE GENOMIC DNA]</scope>
    <source>
        <strain evidence="4 5">MCA 4198</strain>
    </source>
</reference>
<dbReference type="InterPro" id="IPR036514">
    <property type="entry name" value="SGNH_hydro_sf"/>
</dbReference>
<gene>
    <name evidence="4" type="ORF">FA10DRAFT_290661</name>
</gene>
<dbReference type="InterPro" id="IPR001087">
    <property type="entry name" value="GDSL"/>
</dbReference>
<feature type="signal peptide" evidence="3">
    <location>
        <begin position="1"/>
        <end position="22"/>
    </location>
</feature>
<dbReference type="GO" id="GO:0016788">
    <property type="term" value="F:hydrolase activity, acting on ester bonds"/>
    <property type="evidence" value="ECO:0007669"/>
    <property type="project" value="InterPro"/>
</dbReference>
<dbReference type="Pfam" id="PF00657">
    <property type="entry name" value="Lipase_GDSL"/>
    <property type="match status" value="1"/>
</dbReference>
<evidence type="ECO:0000256" key="2">
    <source>
        <dbReference type="SAM" id="MobiDB-lite"/>
    </source>
</evidence>
<evidence type="ECO:0000256" key="3">
    <source>
        <dbReference type="SAM" id="SignalP"/>
    </source>
</evidence>
<dbReference type="Gene3D" id="3.40.50.1110">
    <property type="entry name" value="SGNH hydrolase"/>
    <property type="match status" value="1"/>
</dbReference>
<dbReference type="OrthoDB" id="1600564at2759"/>
<organism evidence="4 5">
    <name type="scientific">Acaromyces ingoldii</name>
    <dbReference type="NCBI Taxonomy" id="215250"/>
    <lineage>
        <taxon>Eukaryota</taxon>
        <taxon>Fungi</taxon>
        <taxon>Dikarya</taxon>
        <taxon>Basidiomycota</taxon>
        <taxon>Ustilaginomycotina</taxon>
        <taxon>Exobasidiomycetes</taxon>
        <taxon>Exobasidiales</taxon>
        <taxon>Cryptobasidiaceae</taxon>
        <taxon>Acaromyces</taxon>
    </lineage>
</organism>
<keyword evidence="5" id="KW-1185">Reference proteome</keyword>
<evidence type="ECO:0000256" key="1">
    <source>
        <dbReference type="ARBA" id="ARBA00022801"/>
    </source>
</evidence>
<dbReference type="PANTHER" id="PTHR45648">
    <property type="entry name" value="GDSL LIPASE/ACYLHYDROLASE FAMILY PROTEIN (AFU_ORTHOLOGUE AFUA_4G14700)"/>
    <property type="match status" value="1"/>
</dbReference>
<dbReference type="AlphaFoldDB" id="A0A316Z052"/>